<evidence type="ECO:0000313" key="4">
    <source>
        <dbReference type="EMBL" id="KKC38793.1"/>
    </source>
</evidence>
<sequence>MKISARNRLKGTITEVVKGATTAHVRIDVGGSIVTASITNDAVDELGLAVGQQAYAIVKASDVMVAVD</sequence>
<dbReference type="RefSeq" id="WP_046140308.1">
    <property type="nucleotide sequence ID" value="NZ_LANJ01000012.1"/>
</dbReference>
<evidence type="ECO:0000259" key="3">
    <source>
        <dbReference type="PROSITE" id="PS51866"/>
    </source>
</evidence>
<dbReference type="PATRIC" id="fig|1293439.3.peg.1128"/>
<dbReference type="InterPro" id="IPR004606">
    <property type="entry name" value="Mop_domain"/>
</dbReference>
<feature type="domain" description="Mop" evidence="3">
    <location>
        <begin position="2"/>
        <end position="67"/>
    </location>
</feature>
<gene>
    <name evidence="4" type="ORF">WH87_07775</name>
</gene>
<keyword evidence="1 2" id="KW-0500">Molybdenum</keyword>
<dbReference type="GO" id="GO:0015689">
    <property type="term" value="P:molybdate ion transport"/>
    <property type="evidence" value="ECO:0007669"/>
    <property type="project" value="InterPro"/>
</dbReference>
<dbReference type="EMBL" id="LANJ01000012">
    <property type="protein sequence ID" value="KKC38793.1"/>
    <property type="molecule type" value="Genomic_DNA"/>
</dbReference>
<dbReference type="Gene3D" id="2.40.50.100">
    <property type="match status" value="1"/>
</dbReference>
<dbReference type="OrthoDB" id="122515at2"/>
<dbReference type="PROSITE" id="PS51866">
    <property type="entry name" value="MOP"/>
    <property type="match status" value="1"/>
</dbReference>
<reference evidence="4 5" key="1">
    <citation type="submission" date="2015-03" db="EMBL/GenBank/DDBJ databases">
        <authorList>
            <person name="Lepp D."/>
            <person name="Hassan Y.I."/>
            <person name="Li X.-Z."/>
            <person name="Zhou T."/>
        </authorList>
    </citation>
    <scope>NUCLEOTIDE SEQUENCE [LARGE SCALE GENOMIC DNA]</scope>
    <source>
        <strain evidence="4 5">E84</strain>
    </source>
</reference>
<evidence type="ECO:0000256" key="2">
    <source>
        <dbReference type="PROSITE-ProRule" id="PRU01213"/>
    </source>
</evidence>
<organism evidence="4 5">
    <name type="scientific">Devosia epidermidihirudinis</name>
    <dbReference type="NCBI Taxonomy" id="1293439"/>
    <lineage>
        <taxon>Bacteria</taxon>
        <taxon>Pseudomonadati</taxon>
        <taxon>Pseudomonadota</taxon>
        <taxon>Alphaproteobacteria</taxon>
        <taxon>Hyphomicrobiales</taxon>
        <taxon>Devosiaceae</taxon>
        <taxon>Devosia</taxon>
    </lineage>
</organism>
<dbReference type="AlphaFoldDB" id="A0A0F5QDJ1"/>
<dbReference type="NCBIfam" id="TIGR00638">
    <property type="entry name" value="Mop"/>
    <property type="match status" value="1"/>
</dbReference>
<proteinExistence type="predicted"/>
<keyword evidence="5" id="KW-1185">Reference proteome</keyword>
<accession>A0A0F5QDJ1</accession>
<dbReference type="InterPro" id="IPR005116">
    <property type="entry name" value="Transp-assoc_OB_typ1"/>
</dbReference>
<dbReference type="Pfam" id="PF03459">
    <property type="entry name" value="TOBE"/>
    <property type="match status" value="1"/>
</dbReference>
<comment type="caution">
    <text evidence="4">The sequence shown here is derived from an EMBL/GenBank/DDBJ whole genome shotgun (WGS) entry which is preliminary data.</text>
</comment>
<dbReference type="STRING" id="1293439.WH87_07775"/>
<evidence type="ECO:0000313" key="5">
    <source>
        <dbReference type="Proteomes" id="UP000033411"/>
    </source>
</evidence>
<protein>
    <submittedName>
        <fullName evidence="4">Transporter</fullName>
    </submittedName>
</protein>
<dbReference type="InterPro" id="IPR008995">
    <property type="entry name" value="Mo/tungstate-bd_C_term_dom"/>
</dbReference>
<dbReference type="Proteomes" id="UP000033411">
    <property type="component" value="Unassembled WGS sequence"/>
</dbReference>
<evidence type="ECO:0000256" key="1">
    <source>
        <dbReference type="ARBA" id="ARBA00022505"/>
    </source>
</evidence>
<dbReference type="SUPFAM" id="SSF50331">
    <property type="entry name" value="MOP-like"/>
    <property type="match status" value="1"/>
</dbReference>
<name>A0A0F5QDJ1_9HYPH</name>